<evidence type="ECO:0000313" key="5">
    <source>
        <dbReference type="Proteomes" id="UP000198846"/>
    </source>
</evidence>
<evidence type="ECO:0000256" key="1">
    <source>
        <dbReference type="SAM" id="MobiDB-lite"/>
    </source>
</evidence>
<feature type="domain" description="N-terminal" evidence="2">
    <location>
        <begin position="163"/>
        <end position="328"/>
    </location>
</feature>
<name>A0A1H3YNY7_BIZPA</name>
<evidence type="ECO:0000313" key="4">
    <source>
        <dbReference type="EMBL" id="SEA13230.1"/>
    </source>
</evidence>
<accession>A0A1H3YNY7</accession>
<protein>
    <submittedName>
        <fullName evidence="4">Antirestriction protein ArdC</fullName>
    </submittedName>
</protein>
<evidence type="ECO:0000259" key="2">
    <source>
        <dbReference type="Pfam" id="PF08401"/>
    </source>
</evidence>
<evidence type="ECO:0000259" key="3">
    <source>
        <dbReference type="Pfam" id="PF18818"/>
    </source>
</evidence>
<dbReference type="RefSeq" id="WP_092133345.1">
    <property type="nucleotide sequence ID" value="NZ_FNQK01000007.1"/>
</dbReference>
<proteinExistence type="predicted"/>
<dbReference type="Proteomes" id="UP000198846">
    <property type="component" value="Unassembled WGS sequence"/>
</dbReference>
<dbReference type="EMBL" id="FNQK01000007">
    <property type="protein sequence ID" value="SEA13230.1"/>
    <property type="molecule type" value="Genomic_DNA"/>
</dbReference>
<reference evidence="4 5" key="1">
    <citation type="submission" date="2016-10" db="EMBL/GenBank/DDBJ databases">
        <authorList>
            <person name="de Groot N.N."/>
        </authorList>
    </citation>
    <scope>NUCLEOTIDE SEQUENCE [LARGE SCALE GENOMIC DNA]</scope>
    <source>
        <strain evidence="4 5">DSM 23842</strain>
    </source>
</reference>
<dbReference type="AlphaFoldDB" id="A0A1H3YNY7"/>
<organism evidence="4 5">
    <name type="scientific">Bizionia paragorgiae</name>
    <dbReference type="NCBI Taxonomy" id="283786"/>
    <lineage>
        <taxon>Bacteria</taxon>
        <taxon>Pseudomonadati</taxon>
        <taxon>Bacteroidota</taxon>
        <taxon>Flavobacteriia</taxon>
        <taxon>Flavobacteriales</taxon>
        <taxon>Flavobacteriaceae</taxon>
        <taxon>Bizionia</taxon>
    </lineage>
</organism>
<dbReference type="Pfam" id="PF08401">
    <property type="entry name" value="ArdcN"/>
    <property type="match status" value="1"/>
</dbReference>
<keyword evidence="5" id="KW-1185">Reference proteome</keyword>
<sequence>MTNLIKQYNALDGQNVTRKELSKLCDKLFNAIGESAEHEALFSEPHTKLSKLLNKFSDVNVFAITLSKKISENGLNGSWHTGIKKEALDNCNRLKKGYKYDKGGKIVKVSKTKAKPKTKKKTVKVVKREETPEALGIPFLSKQQAKEFGTDETVGLGKAFGNNDVYQMVTDRILDAIEGYGDLTWYSGRNSKKGKDHFVNVARPINYNLNKYYRGINAFLLSHYPTLKEIKVIKGRKTKLIELTPIIDERLFWMTFKQIEAAKGKVKKGAISMEAVYYNFSYKLDGKNISEEKYKKLYKEFGCSPSKLDSDNCKRLEKNMFLRYYRVFNERDIENIDFEARRKKKADKAKKFVTVVEKIDAAEAVIKNMPNAPKIIEQHLGKSDSPHYDIMGDKVVMPLKMQYDDVSIWYGTAFHELVHSTGAEKRLSREGVTDFDRFGSPQYALEELIAELGSAYLNAESGIFLSTLKKNAAYIKGWKKAVVKLLQEDNKAIFKAAGQAQKAADYILDRDEKGTPKFYKDLDKKIKQKGGKPKKKSKKEDKQLALFAAAQKKKGLGFAVQPLQHKNYVLISQDKQQRAQHEFEKGFSNVVPSDAISKDKENTQQPERIENVAQAIKAVKKAINPEPKAAPKASSIVSTEDLMNMQFDTLDFTGKWSRFLENPARNMKIAIWGKPKNGKTVGACQLANYLTNFGKVLYNFADQGINASTQKIWKLTGLSNNDQADLSQARSLKELENICKTGEYSFIFIDMINTYIYRTGLKPHEFEDRFIKAFPDISFILIFEVTKSGNFKGDQAWTHLPDALVTVENYVMNASGRYGVGHHIIWPEEVKKTNPSLYDELTEGEEPEQVQQPEPAPKGFVIESF</sequence>
<dbReference type="OrthoDB" id="9792687at2"/>
<feature type="region of interest" description="Disordered" evidence="1">
    <location>
        <begin position="839"/>
        <end position="865"/>
    </location>
</feature>
<dbReference type="STRING" id="283786.SAMN04487990_10722"/>
<dbReference type="InterPro" id="IPR013610">
    <property type="entry name" value="ArdC_N"/>
</dbReference>
<feature type="domain" description="Polyvalent protein metallopeptidase" evidence="3">
    <location>
        <begin position="383"/>
        <end position="498"/>
    </location>
</feature>
<dbReference type="InterPro" id="IPR041459">
    <property type="entry name" value="MPTase-PolyVal"/>
</dbReference>
<dbReference type="GO" id="GO:0003697">
    <property type="term" value="F:single-stranded DNA binding"/>
    <property type="evidence" value="ECO:0007669"/>
    <property type="project" value="InterPro"/>
</dbReference>
<dbReference type="Pfam" id="PF18818">
    <property type="entry name" value="MPTase-PolyVal"/>
    <property type="match status" value="1"/>
</dbReference>
<gene>
    <name evidence="4" type="ORF">SAMN04487990_10722</name>
</gene>